<dbReference type="EMBL" id="KU254577">
    <property type="protein sequence ID" value="AMP35891.1"/>
    <property type="molecule type" value="Genomic_DNA"/>
</dbReference>
<gene>
    <name evidence="1" type="primary">gcu161</name>
</gene>
<reference evidence="1" key="1">
    <citation type="submission" date="2015-12" db="EMBL/GenBank/DDBJ databases">
        <title>The first report of fully sequenced SIM-encoding plasmid pHN39-SIM.</title>
        <authorList>
            <person name="Sun F."/>
            <person name="Zhou D."/>
            <person name="Wang Q."/>
            <person name="Feng J."/>
            <person name="Feng W."/>
            <person name="Luo W."/>
            <person name="Zhang D."/>
            <person name="Chen Y."/>
            <person name="Qiu X."/>
            <person name="Yin Z."/>
            <person name="Chen W."/>
            <person name="Xia P."/>
        </authorList>
    </citation>
    <scope>NUCLEOTIDE SEQUENCE</scope>
    <source>
        <strain evidence="1">HN39</strain>
        <plasmid evidence="1">pHN39-SIM</plasmid>
    </source>
</reference>
<geneLocation type="plasmid" evidence="1">
    <name>pHN39-SIM</name>
</geneLocation>
<accession>A0A3G1DGD4</accession>
<sequence length="40" mass="4569">MPLRGTAYFRRWTTSALVLLPGKSARCRAPLWTRPRTLPA</sequence>
<evidence type="ECO:0000313" key="1">
    <source>
        <dbReference type="EMBL" id="AMP35891.1"/>
    </source>
</evidence>
<organism evidence="1">
    <name type="scientific">Pseudomonas aeruginosa</name>
    <dbReference type="NCBI Taxonomy" id="287"/>
    <lineage>
        <taxon>Bacteria</taxon>
        <taxon>Pseudomonadati</taxon>
        <taxon>Pseudomonadota</taxon>
        <taxon>Gammaproteobacteria</taxon>
        <taxon>Pseudomonadales</taxon>
        <taxon>Pseudomonadaceae</taxon>
        <taxon>Pseudomonas</taxon>
    </lineage>
</organism>
<keyword evidence="1" id="KW-0614">Plasmid</keyword>
<protein>
    <submittedName>
        <fullName evidence="1">Uncharacterized protein</fullName>
    </submittedName>
</protein>
<proteinExistence type="predicted"/>
<dbReference type="AlphaFoldDB" id="A0A3G1DGD4"/>
<name>A0A3G1DGD4_PSEAI</name>